<dbReference type="RefSeq" id="XP_011497173.1">
    <property type="nucleotide sequence ID" value="XM_011498871.1"/>
</dbReference>
<protein>
    <submittedName>
        <fullName evidence="2">ATP synthase subunit s-like protein</fullName>
    </submittedName>
</protein>
<evidence type="ECO:0000313" key="2">
    <source>
        <dbReference type="RefSeq" id="XP_011497173.1"/>
    </source>
</evidence>
<gene>
    <name evidence="2" type="primary">LOC105361619</name>
</gene>
<proteinExistence type="predicted"/>
<dbReference type="KEGG" id="csol:105361619"/>
<dbReference type="Proteomes" id="UP000695007">
    <property type="component" value="Unplaced"/>
</dbReference>
<dbReference type="Gene3D" id="3.80.10.10">
    <property type="entry name" value="Ribonuclease Inhibitor"/>
    <property type="match status" value="1"/>
</dbReference>
<dbReference type="InterPro" id="IPR032675">
    <property type="entry name" value="LRR_dom_sf"/>
</dbReference>
<evidence type="ECO:0000313" key="1">
    <source>
        <dbReference type="Proteomes" id="UP000695007"/>
    </source>
</evidence>
<sequence>MMTIQINIKTKLLKIKYLQFSNIFAQSISCGVIKHYPKSKGQAEIERVKKKLESWRGPVASVQKPIINISPDLAIFKFFQADIEVNPLGIIKFLKRKTISTHQNLQNVNHEIEKYVGYDLALAYFLVSNGGKVKFKGQDEWIQLNKDNKTVDLPQKYDPNYIVTEIDASDFILYYNGLENFKNSSKIKKAIFKRSPLFDDWYMDRISSYFPCLEYLDISDCPNVTERALEALYRCSDLQTLIITDYKNTVSFQLTCLMLNDCIPDLKIEILKPTEVKKLNINSNYF</sequence>
<keyword evidence="1" id="KW-1185">Reference proteome</keyword>
<dbReference type="SUPFAM" id="SSF52047">
    <property type="entry name" value="RNI-like"/>
    <property type="match status" value="1"/>
</dbReference>
<accession>A0AAJ7DUS3</accession>
<dbReference type="AlphaFoldDB" id="A0AAJ7DUS3"/>
<reference evidence="2" key="1">
    <citation type="submission" date="2025-08" db="UniProtKB">
        <authorList>
            <consortium name="RefSeq"/>
        </authorList>
    </citation>
    <scope>IDENTIFICATION</scope>
</reference>
<name>A0AAJ7DUS3_9HYME</name>
<organism evidence="1 2">
    <name type="scientific">Ceratosolen solmsi marchali</name>
    <dbReference type="NCBI Taxonomy" id="326594"/>
    <lineage>
        <taxon>Eukaryota</taxon>
        <taxon>Metazoa</taxon>
        <taxon>Ecdysozoa</taxon>
        <taxon>Arthropoda</taxon>
        <taxon>Hexapoda</taxon>
        <taxon>Insecta</taxon>
        <taxon>Pterygota</taxon>
        <taxon>Neoptera</taxon>
        <taxon>Endopterygota</taxon>
        <taxon>Hymenoptera</taxon>
        <taxon>Apocrita</taxon>
        <taxon>Proctotrupomorpha</taxon>
        <taxon>Chalcidoidea</taxon>
        <taxon>Agaonidae</taxon>
        <taxon>Agaoninae</taxon>
        <taxon>Ceratosolen</taxon>
    </lineage>
</organism>
<dbReference type="GeneID" id="105361619"/>